<feature type="region of interest" description="Disordered" evidence="1">
    <location>
        <begin position="103"/>
        <end position="126"/>
    </location>
</feature>
<protein>
    <recommendedName>
        <fullName evidence="4">RRM domain-containing protein</fullName>
    </recommendedName>
</protein>
<sequence>MHIMEPRAPESTLLSSSYNVANKFDRNTLSEAQPQFQYSNWSTTYHTSTQDLFPNMSRHRTSEEGSAEEDLGDLLCELDIAQDRHSQSSIQGSMSALSVTGLHAVTPSRPEEDSDDESTDGDEGGVALSAHKNETLAECAPSSLADCTSLPSSSVDQVVRTMTPTEVEIWARNHNNIFLESLTTSMVAHNNAAAPQTPSPRSSRTAGRLHTPPSPSTASRGPSCLVFSGDRSHGSTLTPLTPSSDVVTAPQSALSPAAHPFRPNNMVLQRIGVLVTPTPQRNHGSNYLGRRHSSPSVREVQGLPDWENCALFLTKIPVEVTLHEIFSVITTGSVFCLHVSPPGGIHTTKAAKLVFMTPKAAAAFLQQTQSPQGILLRGKRIQCRYNRNGYARNENIWQSRVLEIVGPTPIITLEYWTSYFANFSEFELEAYRLNPTNVHGIAILQFRFARIDGQAQTCLQCIRTDPSLAGVVQVRYGTDPCGSSAAISALTTFGRPNVEG</sequence>
<evidence type="ECO:0008006" key="4">
    <source>
        <dbReference type="Google" id="ProtNLM"/>
    </source>
</evidence>
<feature type="compositionally biased region" description="Acidic residues" evidence="1">
    <location>
        <begin position="112"/>
        <end position="123"/>
    </location>
</feature>
<proteinExistence type="predicted"/>
<gene>
    <name evidence="2" type="ORF">NA56DRAFT_657376</name>
</gene>
<evidence type="ECO:0000313" key="2">
    <source>
        <dbReference type="EMBL" id="PMD23326.1"/>
    </source>
</evidence>
<keyword evidence="3" id="KW-1185">Reference proteome</keyword>
<feature type="compositionally biased region" description="Polar residues" evidence="1">
    <location>
        <begin position="234"/>
        <end position="254"/>
    </location>
</feature>
<dbReference type="EMBL" id="KZ613475">
    <property type="protein sequence ID" value="PMD23326.1"/>
    <property type="molecule type" value="Genomic_DNA"/>
</dbReference>
<organism evidence="2 3">
    <name type="scientific">Hyaloscypha hepaticicola</name>
    <dbReference type="NCBI Taxonomy" id="2082293"/>
    <lineage>
        <taxon>Eukaryota</taxon>
        <taxon>Fungi</taxon>
        <taxon>Dikarya</taxon>
        <taxon>Ascomycota</taxon>
        <taxon>Pezizomycotina</taxon>
        <taxon>Leotiomycetes</taxon>
        <taxon>Helotiales</taxon>
        <taxon>Hyaloscyphaceae</taxon>
        <taxon>Hyaloscypha</taxon>
    </lineage>
</organism>
<evidence type="ECO:0000256" key="1">
    <source>
        <dbReference type="SAM" id="MobiDB-lite"/>
    </source>
</evidence>
<reference evidence="2 3" key="1">
    <citation type="submission" date="2016-05" db="EMBL/GenBank/DDBJ databases">
        <title>A degradative enzymes factory behind the ericoid mycorrhizal symbiosis.</title>
        <authorList>
            <consortium name="DOE Joint Genome Institute"/>
            <person name="Martino E."/>
            <person name="Morin E."/>
            <person name="Grelet G."/>
            <person name="Kuo A."/>
            <person name="Kohler A."/>
            <person name="Daghino S."/>
            <person name="Barry K."/>
            <person name="Choi C."/>
            <person name="Cichocki N."/>
            <person name="Clum A."/>
            <person name="Copeland A."/>
            <person name="Hainaut M."/>
            <person name="Haridas S."/>
            <person name="Labutti K."/>
            <person name="Lindquist E."/>
            <person name="Lipzen A."/>
            <person name="Khouja H.-R."/>
            <person name="Murat C."/>
            <person name="Ohm R."/>
            <person name="Olson A."/>
            <person name="Spatafora J."/>
            <person name="Veneault-Fourrey C."/>
            <person name="Henrissat B."/>
            <person name="Grigoriev I."/>
            <person name="Martin F."/>
            <person name="Perotto S."/>
        </authorList>
    </citation>
    <scope>NUCLEOTIDE SEQUENCE [LARGE SCALE GENOMIC DNA]</scope>
    <source>
        <strain evidence="2 3">UAMH 7357</strain>
    </source>
</reference>
<dbReference type="OrthoDB" id="3508416at2759"/>
<dbReference type="Proteomes" id="UP000235672">
    <property type="component" value="Unassembled WGS sequence"/>
</dbReference>
<feature type="compositionally biased region" description="Polar residues" evidence="1">
    <location>
        <begin position="191"/>
        <end position="205"/>
    </location>
</feature>
<accession>A0A2J6QAR4</accession>
<evidence type="ECO:0000313" key="3">
    <source>
        <dbReference type="Proteomes" id="UP000235672"/>
    </source>
</evidence>
<dbReference type="AlphaFoldDB" id="A0A2J6QAR4"/>
<name>A0A2J6QAR4_9HELO</name>
<feature type="region of interest" description="Disordered" evidence="1">
    <location>
        <begin position="191"/>
        <end position="261"/>
    </location>
</feature>
<dbReference type="STRING" id="1745343.A0A2J6QAR4"/>